<dbReference type="EMBL" id="CP073347">
    <property type="protein sequence ID" value="UTW12506.1"/>
    <property type="molecule type" value="Genomic_DNA"/>
</dbReference>
<evidence type="ECO:0000259" key="2">
    <source>
        <dbReference type="PROSITE" id="PS50206"/>
    </source>
</evidence>
<dbReference type="SMART" id="SM00450">
    <property type="entry name" value="RHOD"/>
    <property type="match status" value="1"/>
</dbReference>
<protein>
    <submittedName>
        <fullName evidence="3">Rhodanese-like domain-containing protein</fullName>
    </submittedName>
</protein>
<dbReference type="PANTHER" id="PTHR43031">
    <property type="entry name" value="FAD-DEPENDENT OXIDOREDUCTASE"/>
    <property type="match status" value="1"/>
</dbReference>
<dbReference type="Pfam" id="PF00581">
    <property type="entry name" value="Rhodanese"/>
    <property type="match status" value="1"/>
</dbReference>
<keyword evidence="1" id="KW-0812">Transmembrane</keyword>
<gene>
    <name evidence="3" type="ORF">KDW95_02140</name>
</gene>
<dbReference type="CDD" id="cd00158">
    <property type="entry name" value="RHOD"/>
    <property type="match status" value="1"/>
</dbReference>
<feature type="transmembrane region" description="Helical" evidence="1">
    <location>
        <begin position="120"/>
        <end position="139"/>
    </location>
</feature>
<dbReference type="Gene3D" id="6.10.140.1340">
    <property type="match status" value="1"/>
</dbReference>
<dbReference type="InterPro" id="IPR050229">
    <property type="entry name" value="GlpE_sulfurtransferase"/>
</dbReference>
<keyword evidence="4" id="KW-1185">Reference proteome</keyword>
<feature type="transmembrane region" description="Helical" evidence="1">
    <location>
        <begin position="145"/>
        <end position="167"/>
    </location>
</feature>
<reference evidence="3" key="1">
    <citation type="submission" date="2021-04" db="EMBL/GenBank/DDBJ databases">
        <title>Oceanospirillales bacteria with DddD are important DMSP degraders in coastal seawater.</title>
        <authorList>
            <person name="Liu J."/>
        </authorList>
    </citation>
    <scope>NUCLEOTIDE SEQUENCE</scope>
    <source>
        <strain evidence="3">D13-1</strain>
    </source>
</reference>
<dbReference type="Gene3D" id="3.40.250.10">
    <property type="entry name" value="Rhodanese-like domain"/>
    <property type="match status" value="1"/>
</dbReference>
<dbReference type="PROSITE" id="PS50206">
    <property type="entry name" value="RHODANESE_3"/>
    <property type="match status" value="1"/>
</dbReference>
<dbReference type="InterPro" id="IPR021309">
    <property type="entry name" value="YgaP-like_TM"/>
</dbReference>
<evidence type="ECO:0000256" key="1">
    <source>
        <dbReference type="SAM" id="Phobius"/>
    </source>
</evidence>
<dbReference type="Proteomes" id="UP001058461">
    <property type="component" value="Chromosome"/>
</dbReference>
<dbReference type="PANTHER" id="PTHR43031:SF1">
    <property type="entry name" value="PYRIDINE NUCLEOTIDE-DISULPHIDE OXIDOREDUCTASE"/>
    <property type="match status" value="1"/>
</dbReference>
<dbReference type="InterPro" id="IPR001763">
    <property type="entry name" value="Rhodanese-like_dom"/>
</dbReference>
<dbReference type="SUPFAM" id="SSF52821">
    <property type="entry name" value="Rhodanese/Cell cycle control phosphatase"/>
    <property type="match status" value="1"/>
</dbReference>
<evidence type="ECO:0000313" key="4">
    <source>
        <dbReference type="Proteomes" id="UP001058461"/>
    </source>
</evidence>
<accession>A0ABY5HKV7</accession>
<dbReference type="Pfam" id="PF11127">
    <property type="entry name" value="YgaP-like_TM"/>
    <property type="match status" value="1"/>
</dbReference>
<sequence>MNASITTLSAADFALRQRTEDCTVLDVRSGNEYRQHHLPGSLHMALHELEQQADRIAQLAPTEPIYLLCQSGARARTAAAQLCRTHHNPLVIIEGGLNALRAGETPAAATQISLERQVRILAGALVLLGVLLGTLVTPLGYGLSAFVGAGLIFAGATNRCTLALLLARMPWNR</sequence>
<name>A0ABY5HKV7_9GAMM</name>
<feature type="domain" description="Rhodanese" evidence="2">
    <location>
        <begin position="18"/>
        <end position="109"/>
    </location>
</feature>
<dbReference type="InterPro" id="IPR036873">
    <property type="entry name" value="Rhodanese-like_dom_sf"/>
</dbReference>
<organism evidence="3 4">
    <name type="scientific">Marinobacterium rhizophilum</name>
    <dbReference type="NCBI Taxonomy" id="420402"/>
    <lineage>
        <taxon>Bacteria</taxon>
        <taxon>Pseudomonadati</taxon>
        <taxon>Pseudomonadota</taxon>
        <taxon>Gammaproteobacteria</taxon>
        <taxon>Oceanospirillales</taxon>
        <taxon>Oceanospirillaceae</taxon>
        <taxon>Marinobacterium</taxon>
    </lineage>
</organism>
<evidence type="ECO:0000313" key="3">
    <source>
        <dbReference type="EMBL" id="UTW12506.1"/>
    </source>
</evidence>
<dbReference type="RefSeq" id="WP_255854596.1">
    <property type="nucleotide sequence ID" value="NZ_CP073347.1"/>
</dbReference>
<keyword evidence="1" id="KW-1133">Transmembrane helix</keyword>
<proteinExistence type="predicted"/>
<keyword evidence="1" id="KW-0472">Membrane</keyword>